<dbReference type="HOGENOM" id="CLU_2395695_0_0_4"/>
<accession>D8IS66</accession>
<feature type="region of interest" description="Disordered" evidence="1">
    <location>
        <begin position="61"/>
        <end position="93"/>
    </location>
</feature>
<organism evidence="2 3">
    <name type="scientific">Herbaspirillum seropedicae (strain SmR1)</name>
    <dbReference type="NCBI Taxonomy" id="757424"/>
    <lineage>
        <taxon>Bacteria</taxon>
        <taxon>Pseudomonadati</taxon>
        <taxon>Pseudomonadota</taxon>
        <taxon>Betaproteobacteria</taxon>
        <taxon>Burkholderiales</taxon>
        <taxon>Oxalobacteraceae</taxon>
        <taxon>Herbaspirillum</taxon>
    </lineage>
</organism>
<sequence length="93" mass="10076">MLRCENSQRDGASKGRDEEIVPAFLFSIRQLPLSPRKTTCPVPRPPSPSLSPCWPWAASWPPAAPRASRRPLPPPIRPMLPPASATPARSSAG</sequence>
<dbReference type="EMBL" id="CP002039">
    <property type="protein sequence ID" value="ADJ63410.1"/>
    <property type="molecule type" value="Genomic_DNA"/>
</dbReference>
<evidence type="ECO:0000256" key="1">
    <source>
        <dbReference type="SAM" id="MobiDB-lite"/>
    </source>
</evidence>
<gene>
    <name evidence="2" type="ordered locus">Hsero_1901</name>
</gene>
<feature type="compositionally biased region" description="Pro residues" evidence="1">
    <location>
        <begin position="71"/>
        <end position="81"/>
    </location>
</feature>
<dbReference type="STRING" id="757424.Hsero_1901"/>
<evidence type="ECO:0000313" key="3">
    <source>
        <dbReference type="Proteomes" id="UP000000329"/>
    </source>
</evidence>
<protein>
    <submittedName>
        <fullName evidence="2">Uncharacterized protein</fullName>
    </submittedName>
</protein>
<proteinExistence type="predicted"/>
<dbReference type="AlphaFoldDB" id="D8IS66"/>
<reference evidence="2 3" key="1">
    <citation type="submission" date="2010-04" db="EMBL/GenBank/DDBJ databases">
        <title>The genome of Herbaspirillum seropedicae SmR1, an endophytic, nitrogen-fixing, plant-growth promoting beta-Proteobacteria.</title>
        <authorList>
            <person name="Pedrosa F.O."/>
            <person name="Monteiro R.A."/>
            <person name="Wassem R."/>
            <person name="Cruz L.M."/>
            <person name="Ayub R.A."/>
            <person name="Colauto N.B."/>
            <person name="Fernandez M.A."/>
            <person name="Fungaro M.H.P."/>
            <person name="Grisard E.C."/>
            <person name="Hungria M."/>
            <person name="Madeira H.M.F."/>
            <person name="Nodari R.O."/>
            <person name="Osaku C.A."/>
            <person name="Petzl-Erler M.L."/>
            <person name="Terenzi H."/>
            <person name="Vieira L.G.E."/>
            <person name="Almeida M.I.M."/>
            <person name="Alves L.R."/>
            <person name="Arantes O.M.N."/>
            <person name="Balsanelli E."/>
            <person name="Barcellos F.G."/>
            <person name="Baura V.A."/>
            <person name="Binde D.R."/>
            <person name="Campo R.J."/>
            <person name="Chubatsu L.S."/>
            <person name="Chueire L.M.O."/>
            <person name="Ciferri R.R."/>
            <person name="Correa L.C."/>
            <person name="da Conceicao Silva J.L."/>
            <person name="Dabul A.N.G."/>
            <person name="Dambros B.P."/>
            <person name="Faoro H."/>
            <person name="Favetti A."/>
            <person name="Friedermann G."/>
            <person name="Furlaneto M.C."/>
            <person name="Gasques L.S."/>
            <person name="Gimenes C.C.T."/>
            <person name="Gioppo N.M.R."/>
            <person name="Glienke-Blanco C."/>
            <person name="Godoy L.P."/>
            <person name="Guerra M.P."/>
            <person name="Karp S."/>
            <person name="Kava-Cordeiro V."/>
            <person name="Margarido V.P."/>
            <person name="Mathioni S.M."/>
            <person name="Menck-Soares M.A."/>
            <person name="Murace N.K."/>
            <person name="Nicolas M.F."/>
            <person name="Oliveira C.E.C."/>
            <person name="Pagnan N.A.B."/>
            <person name="Pamphile J.A."/>
            <person name="Patussi E.V."/>
            <person name="Pereira L.F.P."/>
            <person name="Pereira-Ferrari L."/>
            <person name="Pinto F.G.S."/>
            <person name="Precoma C."/>
            <person name="Prioli A.J."/>
            <person name="Prioli S.M.A.P."/>
            <person name="Raittz R.T."/>
            <person name="Ramos H.J.O."/>
            <person name="Ribeiro E.M.S.F."/>
            <person name="Rigo L.U."/>
            <person name="Rocha C.L.M.S.C."/>
            <person name="Rocha S.N."/>
            <person name="Santos K."/>
            <person name="Satori D."/>
            <person name="Silva A.G."/>
            <person name="Simao R.C.G."/>
            <person name="Soares M.A.M."/>
            <person name="Souza E.M."/>
            <person name="Steffens M.B.R."/>
            <person name="Steindel M."/>
            <person name="Tadra-Sfeir M.Z."/>
            <person name="Takahashi E.K."/>
            <person name="Torres R.A."/>
            <person name="Valle J.S."/>
            <person name="Vernal J.I."/>
            <person name="Vilas-Boas L.A."/>
            <person name="Watanabe M.A.E."/>
            <person name="Weiss V.A."/>
            <person name="Yates M.A."/>
            <person name="Souza E.M."/>
        </authorList>
    </citation>
    <scope>NUCLEOTIDE SEQUENCE [LARGE SCALE GENOMIC DNA]</scope>
    <source>
        <strain evidence="2 3">SmR1</strain>
    </source>
</reference>
<feature type="compositionally biased region" description="Low complexity" evidence="1">
    <location>
        <begin position="82"/>
        <end position="93"/>
    </location>
</feature>
<keyword evidence="3" id="KW-1185">Reference proteome</keyword>
<evidence type="ECO:0000313" key="2">
    <source>
        <dbReference type="EMBL" id="ADJ63410.1"/>
    </source>
</evidence>
<dbReference type="Proteomes" id="UP000000329">
    <property type="component" value="Chromosome"/>
</dbReference>
<dbReference type="KEGG" id="hse:Hsero_1901"/>
<name>D8IS66_HERSS</name>